<sequence>MDENTIPGHEHGTPAVLESDIVELGDAAVLTKGNTSSSVEAKQTPYS</sequence>
<proteinExistence type="predicted"/>
<dbReference type="RefSeq" id="WP_107070325.1">
    <property type="nucleotide sequence ID" value="NZ_CP009313.1"/>
</dbReference>
<dbReference type="EMBL" id="CP023747">
    <property type="protein sequence ID" value="QEV37305.1"/>
    <property type="molecule type" value="Genomic_DNA"/>
</dbReference>
<evidence type="ECO:0000313" key="2">
    <source>
        <dbReference type="Proteomes" id="UP000325763"/>
    </source>
</evidence>
<dbReference type="Proteomes" id="UP000325763">
    <property type="component" value="Chromosome"/>
</dbReference>
<evidence type="ECO:0000313" key="1">
    <source>
        <dbReference type="EMBL" id="QEV37305.1"/>
    </source>
</evidence>
<protein>
    <submittedName>
        <fullName evidence="1">Albusnodin family lasso peptide</fullName>
    </submittedName>
</protein>
<name>A0A5P2VVT9_9ACTN</name>
<accession>A0A5P2VVT9</accession>
<dbReference type="NCBIfam" id="NF033525">
    <property type="entry name" value="lasso_albusnod"/>
    <property type="match status" value="1"/>
</dbReference>
<organism evidence="1 2">
    <name type="scientific">Streptomyces nodosus</name>
    <dbReference type="NCBI Taxonomy" id="40318"/>
    <lineage>
        <taxon>Bacteria</taxon>
        <taxon>Bacillati</taxon>
        <taxon>Actinomycetota</taxon>
        <taxon>Actinomycetes</taxon>
        <taxon>Kitasatosporales</taxon>
        <taxon>Streptomycetaceae</taxon>
        <taxon>Streptomyces</taxon>
    </lineage>
</organism>
<dbReference type="KEGG" id="snq:CP978_00730"/>
<gene>
    <name evidence="1" type="ORF">CP978_00730</name>
</gene>
<reference evidence="1 2" key="1">
    <citation type="submission" date="2017-09" db="EMBL/GenBank/DDBJ databases">
        <title>Streptomyces genome completion.</title>
        <authorList>
            <person name="Lee N."/>
            <person name="Cho B.-K."/>
        </authorList>
    </citation>
    <scope>NUCLEOTIDE SEQUENCE [LARGE SCALE GENOMIC DNA]</scope>
    <source>
        <strain evidence="1 2">ATCC 14899</strain>
    </source>
</reference>
<dbReference type="AlphaFoldDB" id="A0A5P2VVT9"/>